<dbReference type="Gene3D" id="3.80.10.10">
    <property type="entry name" value="Ribonuclease Inhibitor"/>
    <property type="match status" value="3"/>
</dbReference>
<organism evidence="3">
    <name type="scientific">viral metagenome</name>
    <dbReference type="NCBI Taxonomy" id="1070528"/>
    <lineage>
        <taxon>unclassified sequences</taxon>
        <taxon>metagenomes</taxon>
        <taxon>organismal metagenomes</taxon>
    </lineage>
</organism>
<dbReference type="SMART" id="SM00368">
    <property type="entry name" value="LRR_RI"/>
    <property type="match status" value="6"/>
</dbReference>
<protein>
    <submittedName>
        <fullName evidence="3">Uncharacterized protein</fullName>
    </submittedName>
</protein>
<dbReference type="InterPro" id="IPR032675">
    <property type="entry name" value="LRR_dom_sf"/>
</dbReference>
<dbReference type="SUPFAM" id="SSF52047">
    <property type="entry name" value="RNI-like"/>
    <property type="match status" value="1"/>
</dbReference>
<dbReference type="PANTHER" id="PTHR24111">
    <property type="entry name" value="LEUCINE-RICH REPEAT-CONTAINING PROTEIN 34"/>
    <property type="match status" value="1"/>
</dbReference>
<name>A0A6C0EXI9_9ZZZZ</name>
<dbReference type="AlphaFoldDB" id="A0A6C0EXI9"/>
<dbReference type="PROSITE" id="PS51450">
    <property type="entry name" value="LRR"/>
    <property type="match status" value="1"/>
</dbReference>
<dbReference type="EMBL" id="MN738980">
    <property type="protein sequence ID" value="QHT33924.1"/>
    <property type="molecule type" value="Genomic_DNA"/>
</dbReference>
<sequence>MVKVTPFERVTAYLKSKSEQSNNENGKGKGKGKGNGKSRSVANAEPAYELTFINIPIDSEIMKLIIEHLKVNHAITKITFLKTRINDSVAFLLSEHLKTNTTLIVLCLQQNLIGNIGAALLCNTLEKYNKTIQYFDISHNHFNSIVGPRINSLILNTTTLKSLNIGGSLLSNTDAIQFGKSIPQNKSLISFYINKCKLTELGVHSILEGLVSNPKITNFDILDQPSLKMTYDILKVLARKWRHTPGYSHVSCHSFDKDSIKYLLFALNNNRSITSVNVSNLNSFENIIKIIRFLHRCQHSVDTLDMSSNVQFFGDVAAREIAELLKQTVIISGGIIVNKPTNLIKLDIRFNNIGNMGLKAIADALKTNTYLESLDLRNNIFNDIEPLCEALEVNTKLTNIELTSQPVTGLPGNDVKLARINSYIARNIVLRGNVFWCRRDHTDFKGDCHKMIMTSMLSNDKINRGIPYDIMNYIFSFWQYKQFA</sequence>
<keyword evidence="1" id="KW-0677">Repeat</keyword>
<evidence type="ECO:0000256" key="1">
    <source>
        <dbReference type="ARBA" id="ARBA00022737"/>
    </source>
</evidence>
<evidence type="ECO:0000256" key="2">
    <source>
        <dbReference type="SAM" id="MobiDB-lite"/>
    </source>
</evidence>
<dbReference type="PANTHER" id="PTHR24111:SF0">
    <property type="entry name" value="LEUCINE-RICH REPEAT-CONTAINING PROTEIN"/>
    <property type="match status" value="1"/>
</dbReference>
<dbReference type="InterPro" id="IPR052201">
    <property type="entry name" value="LRR-containing_regulator"/>
</dbReference>
<accession>A0A6C0EXI9</accession>
<reference evidence="3" key="1">
    <citation type="journal article" date="2020" name="Nature">
        <title>Giant virus diversity and host interactions through global metagenomics.</title>
        <authorList>
            <person name="Schulz F."/>
            <person name="Roux S."/>
            <person name="Paez-Espino D."/>
            <person name="Jungbluth S."/>
            <person name="Walsh D.A."/>
            <person name="Denef V.J."/>
            <person name="McMahon K.D."/>
            <person name="Konstantinidis K.T."/>
            <person name="Eloe-Fadrosh E.A."/>
            <person name="Kyrpides N.C."/>
            <person name="Woyke T."/>
        </authorList>
    </citation>
    <scope>NUCLEOTIDE SEQUENCE</scope>
    <source>
        <strain evidence="3">GVMAG-M-3300009161-52</strain>
    </source>
</reference>
<proteinExistence type="predicted"/>
<dbReference type="Pfam" id="PF13516">
    <property type="entry name" value="LRR_6"/>
    <property type="match status" value="1"/>
</dbReference>
<feature type="region of interest" description="Disordered" evidence="2">
    <location>
        <begin position="15"/>
        <end position="40"/>
    </location>
</feature>
<evidence type="ECO:0000313" key="3">
    <source>
        <dbReference type="EMBL" id="QHT33924.1"/>
    </source>
</evidence>
<dbReference type="InterPro" id="IPR001611">
    <property type="entry name" value="Leu-rich_rpt"/>
</dbReference>